<proteinExistence type="inferred from homology"/>
<reference evidence="3 4" key="1">
    <citation type="journal article" date="2021" name="MBio">
        <title>Poor Competitiveness of Bradyrhizobium in Pigeon Pea Root Colonization in Indian Soils.</title>
        <authorList>
            <person name="Chalasani D."/>
            <person name="Basu A."/>
            <person name="Pullabhotla S.V.S.R.N."/>
            <person name="Jorrin B."/>
            <person name="Neal A.L."/>
            <person name="Poole P.S."/>
            <person name="Podile A.R."/>
            <person name="Tkacz A."/>
        </authorList>
    </citation>
    <scope>NUCLEOTIDE SEQUENCE [LARGE SCALE GENOMIC DNA]</scope>
    <source>
        <strain evidence="3 4">HU44</strain>
    </source>
</reference>
<keyword evidence="2" id="KW-0808">Transferase</keyword>
<dbReference type="InterPro" id="IPR003996">
    <property type="entry name" value="RTX_toxin-activating_protC_bac"/>
</dbReference>
<sequence>MHNDNAGGRDRSIGYFEALGMITAVAMASDYRKWSVAEVEAHLVPALQAGQCKVYFDENSLPMAFVTWALVDDECHTALYLHGQNPPADRWTSGSNLWFTDIVAPFGNTLQIIRDLQRNHFPHLHAHSIKRNGDGSIKRIKVWRNALANKA</sequence>
<dbReference type="EMBL" id="JAEUAO010000007">
    <property type="protein sequence ID" value="MBW9066161.1"/>
    <property type="molecule type" value="Genomic_DNA"/>
</dbReference>
<comment type="subcellular location">
    <subcellularLocation>
        <location evidence="2">Cytoplasm</location>
    </subcellularLocation>
</comment>
<keyword evidence="4" id="KW-1185">Reference proteome</keyword>
<comment type="caution">
    <text evidence="3">The sequence shown here is derived from an EMBL/GenBank/DDBJ whole genome shotgun (WGS) entry which is preliminary data.</text>
</comment>
<keyword evidence="2" id="KW-0963">Cytoplasm</keyword>
<accession>A0ABS7HFT7</accession>
<protein>
    <recommendedName>
        <fullName evidence="2">RTX toxin-activating lysine-acyltransferase</fullName>
        <ecNumber evidence="2">2.3.1.-</ecNumber>
    </recommendedName>
</protein>
<evidence type="ECO:0000256" key="2">
    <source>
        <dbReference type="RuleBase" id="RU368102"/>
    </source>
</evidence>
<dbReference type="Pfam" id="PF02794">
    <property type="entry name" value="HlyC"/>
    <property type="match status" value="1"/>
</dbReference>
<organism evidence="3 4">
    <name type="scientific">Rhizobium herbae</name>
    <dbReference type="NCBI Taxonomy" id="508661"/>
    <lineage>
        <taxon>Bacteria</taxon>
        <taxon>Pseudomonadati</taxon>
        <taxon>Pseudomonadota</taxon>
        <taxon>Alphaproteobacteria</taxon>
        <taxon>Hyphomicrobiales</taxon>
        <taxon>Rhizobiaceae</taxon>
        <taxon>Rhizobium/Agrobacterium group</taxon>
        <taxon>Rhizobium</taxon>
    </lineage>
</organism>
<evidence type="ECO:0000313" key="3">
    <source>
        <dbReference type="EMBL" id="MBW9066161.1"/>
    </source>
</evidence>
<gene>
    <name evidence="3" type="ORF">JNB71_22905</name>
</gene>
<comment type="function">
    <text evidence="2">Involved in fatty acylation of protoxin at internal lysine residues, thereby converting it to the active toxin.</text>
</comment>
<evidence type="ECO:0000313" key="4">
    <source>
        <dbReference type="Proteomes" id="UP000757604"/>
    </source>
</evidence>
<dbReference type="Proteomes" id="UP000757604">
    <property type="component" value="Unassembled WGS sequence"/>
</dbReference>
<name>A0ABS7HFT7_9HYPH</name>
<dbReference type="EC" id="2.3.1.-" evidence="2"/>
<keyword evidence="2" id="KW-0012">Acyltransferase</keyword>
<evidence type="ECO:0000256" key="1">
    <source>
        <dbReference type="ARBA" id="ARBA00005686"/>
    </source>
</evidence>
<keyword evidence="2" id="KW-0204">Cytolysis</keyword>
<comment type="similarity">
    <text evidence="1 2">Belongs to the RTX toxin acyltransferase family.</text>
</comment>